<dbReference type="RefSeq" id="WP_148973103.1">
    <property type="nucleotide sequence ID" value="NZ_VTER01000001.1"/>
</dbReference>
<reference evidence="2 3" key="1">
    <citation type="submission" date="2019-08" db="EMBL/GenBank/DDBJ databases">
        <title>Bacillus genomes from the desert of Cuatro Cienegas, Coahuila.</title>
        <authorList>
            <person name="Olmedo-Alvarez G."/>
        </authorList>
    </citation>
    <scope>NUCLEOTIDE SEQUENCE [LARGE SCALE GENOMIC DNA]</scope>
    <source>
        <strain evidence="2 3">CH446_14T</strain>
    </source>
</reference>
<sequence>MIPILLTIILVIGLPISIPILMKKRKEAGVTGFKSALTSICFFLIAIVNLISYWMGWLGIFNWMMTFILLLAGAYFTKYLHPAGTGN</sequence>
<keyword evidence="1" id="KW-0812">Transmembrane</keyword>
<name>A0A5D4RL82_9BACI</name>
<feature type="transmembrane region" description="Helical" evidence="1">
    <location>
        <begin position="35"/>
        <end position="54"/>
    </location>
</feature>
<keyword evidence="1" id="KW-0472">Membrane</keyword>
<dbReference type="EMBL" id="VTER01000001">
    <property type="protein sequence ID" value="TYS52123.1"/>
    <property type="molecule type" value="Genomic_DNA"/>
</dbReference>
<gene>
    <name evidence="2" type="ORF">FZD51_01380</name>
</gene>
<organism evidence="2 3">
    <name type="scientific">Bacillus infantis</name>
    <dbReference type="NCBI Taxonomy" id="324767"/>
    <lineage>
        <taxon>Bacteria</taxon>
        <taxon>Bacillati</taxon>
        <taxon>Bacillota</taxon>
        <taxon>Bacilli</taxon>
        <taxon>Bacillales</taxon>
        <taxon>Bacillaceae</taxon>
        <taxon>Bacillus</taxon>
    </lineage>
</organism>
<dbReference type="Proteomes" id="UP000322139">
    <property type="component" value="Unassembled WGS sequence"/>
</dbReference>
<accession>A0A5D4RL82</accession>
<evidence type="ECO:0000313" key="2">
    <source>
        <dbReference type="EMBL" id="TYS52123.1"/>
    </source>
</evidence>
<comment type="caution">
    <text evidence="2">The sequence shown here is derived from an EMBL/GenBank/DDBJ whole genome shotgun (WGS) entry which is preliminary data.</text>
</comment>
<evidence type="ECO:0000256" key="1">
    <source>
        <dbReference type="SAM" id="Phobius"/>
    </source>
</evidence>
<keyword evidence="1" id="KW-1133">Transmembrane helix</keyword>
<feature type="transmembrane region" description="Helical" evidence="1">
    <location>
        <begin position="60"/>
        <end position="77"/>
    </location>
</feature>
<protein>
    <submittedName>
        <fullName evidence="2">Uncharacterized protein</fullName>
    </submittedName>
</protein>
<feature type="transmembrane region" description="Helical" evidence="1">
    <location>
        <begin position="6"/>
        <end position="23"/>
    </location>
</feature>
<evidence type="ECO:0000313" key="3">
    <source>
        <dbReference type="Proteomes" id="UP000322139"/>
    </source>
</evidence>
<proteinExistence type="predicted"/>
<dbReference type="AlphaFoldDB" id="A0A5D4RL82"/>